<dbReference type="RefSeq" id="WP_201431309.1">
    <property type="nucleotide sequence ID" value="NZ_JAEQBW010000004.1"/>
</dbReference>
<dbReference type="Gene3D" id="3.30.530.20">
    <property type="match status" value="2"/>
</dbReference>
<proteinExistence type="inferred from homology"/>
<evidence type="ECO:0000259" key="2">
    <source>
        <dbReference type="Pfam" id="PF08327"/>
    </source>
</evidence>
<keyword evidence="4" id="KW-1185">Reference proteome</keyword>
<evidence type="ECO:0000313" key="3">
    <source>
        <dbReference type="EMBL" id="MBK6265633.1"/>
    </source>
</evidence>
<comment type="similarity">
    <text evidence="1">Belongs to the AHA1 family.</text>
</comment>
<dbReference type="AlphaFoldDB" id="A0A935CBY1"/>
<comment type="caution">
    <text evidence="3">The sequence shown here is derived from an EMBL/GenBank/DDBJ whole genome shotgun (WGS) entry which is preliminary data.</text>
</comment>
<accession>A0A935CBY1</accession>
<gene>
    <name evidence="3" type="ORF">JKA74_11340</name>
</gene>
<evidence type="ECO:0000313" key="4">
    <source>
        <dbReference type="Proteomes" id="UP000611723"/>
    </source>
</evidence>
<dbReference type="CDD" id="cd08897">
    <property type="entry name" value="SRPBCC_CalC_Aha1-like_4"/>
    <property type="match status" value="1"/>
</dbReference>
<dbReference type="SUPFAM" id="SSF55961">
    <property type="entry name" value="Bet v1-like"/>
    <property type="match status" value="2"/>
</dbReference>
<organism evidence="3 4">
    <name type="scientific">Marivirga aurantiaca</name>
    <dbReference type="NCBI Taxonomy" id="2802615"/>
    <lineage>
        <taxon>Bacteria</taxon>
        <taxon>Pseudomonadati</taxon>
        <taxon>Bacteroidota</taxon>
        <taxon>Cytophagia</taxon>
        <taxon>Cytophagales</taxon>
        <taxon>Marivirgaceae</taxon>
        <taxon>Marivirga</taxon>
    </lineage>
</organism>
<dbReference type="Pfam" id="PF08327">
    <property type="entry name" value="AHSA1"/>
    <property type="match status" value="2"/>
</dbReference>
<feature type="domain" description="Activator of Hsp90 ATPase homologue 1/2-like C-terminal" evidence="2">
    <location>
        <begin position="153"/>
        <end position="287"/>
    </location>
</feature>
<dbReference type="InterPro" id="IPR013538">
    <property type="entry name" value="ASHA1/2-like_C"/>
</dbReference>
<evidence type="ECO:0000256" key="1">
    <source>
        <dbReference type="ARBA" id="ARBA00006817"/>
    </source>
</evidence>
<dbReference type="InterPro" id="IPR023393">
    <property type="entry name" value="START-like_dom_sf"/>
</dbReference>
<dbReference type="EMBL" id="JAEQBW010000004">
    <property type="protein sequence ID" value="MBK6265633.1"/>
    <property type="molecule type" value="Genomic_DNA"/>
</dbReference>
<protein>
    <submittedName>
        <fullName evidence="3">SRPBCC domain-containing protein</fullName>
    </submittedName>
</protein>
<dbReference type="CDD" id="cd07814">
    <property type="entry name" value="SRPBCC_CalC_Aha1-like"/>
    <property type="match status" value="1"/>
</dbReference>
<reference evidence="3" key="1">
    <citation type="submission" date="2021-01" db="EMBL/GenBank/DDBJ databases">
        <title>Marivirga aurantiaca sp. nov., isolated from intertidal surface sediments.</title>
        <authorList>
            <person name="Zhang M."/>
        </authorList>
    </citation>
    <scope>NUCLEOTIDE SEQUENCE</scope>
    <source>
        <strain evidence="3">S37H4</strain>
    </source>
</reference>
<feature type="domain" description="Activator of Hsp90 ATPase homologue 1/2-like C-terminal" evidence="2">
    <location>
        <begin position="14"/>
        <end position="136"/>
    </location>
</feature>
<sequence>MEATKIITLETNVKAPLSQVWRSWTQPQHITQWNNASDDWHTPKAENDLKPGGKLKYHMAAKDGSMAFDFEGTYDQVIKNQLIEYTIADGRKVKVTFEETNDSVKVTEIFEPESENSEELQRTGWQAILDNFKKYTEDLNTLEKLHYEIKIEAPAEKVYNTMLDDKHYREWTSVFSPGSYFKGSWEKGSKIYFLGADEEGNEGGMLSMIKENIPNEFVSIEHIGLIGNGEEITTGPEVQAWAGALENYSFESKNGSTLLKIDVDTNKEFKSYFEDAWPKALEKLKSICKSR</sequence>
<name>A0A935CBY1_9BACT</name>
<dbReference type="Proteomes" id="UP000611723">
    <property type="component" value="Unassembled WGS sequence"/>
</dbReference>